<sequence length="386" mass="43409">MSCDQALHDCSKSHSSKTYSYSSASNGCHYQLSGTWTTSYFSKDGHRVEPYPSVCAYGNTTNPHSCDHKQDDKSTLASQYLYADRKSRGPSRSNKLSQDKKSNFSQPYPSFSRQLLNLPGCVQERSISRKGSDVKIALVVNEQDLYCPLCAMQFPGTVDGASHHLRKHHPKHLASLRCFFFTSAECNARRHDSAFADVNSLVVHMIQHLGVSIPCPRCSATFSDDLGLWKHTDVCSGFDDTDNKNISLPGGSSIHAWNVNASTSTTSSSYCAYRPHRPSHTPPNTSPTLLCPLSCEEPEIDNDTPSIREHLREHHHQELRRKTCFWPGECHSRANNTVMTSSGIVVHMLGHFRPRVVCEYCLKELKYEKNLKRHKCPMATGFKVRR</sequence>
<name>A0ACB8TYY6_9APHY</name>
<comment type="caution">
    <text evidence="1">The sequence shown here is derived from an EMBL/GenBank/DDBJ whole genome shotgun (WGS) entry which is preliminary data.</text>
</comment>
<dbReference type="Proteomes" id="UP001055072">
    <property type="component" value="Unassembled WGS sequence"/>
</dbReference>
<protein>
    <submittedName>
        <fullName evidence="1">Uncharacterized protein</fullName>
    </submittedName>
</protein>
<evidence type="ECO:0000313" key="2">
    <source>
        <dbReference type="Proteomes" id="UP001055072"/>
    </source>
</evidence>
<keyword evidence="2" id="KW-1185">Reference proteome</keyword>
<organism evidence="1 2">
    <name type="scientific">Irpex rosettiformis</name>
    <dbReference type="NCBI Taxonomy" id="378272"/>
    <lineage>
        <taxon>Eukaryota</taxon>
        <taxon>Fungi</taxon>
        <taxon>Dikarya</taxon>
        <taxon>Basidiomycota</taxon>
        <taxon>Agaricomycotina</taxon>
        <taxon>Agaricomycetes</taxon>
        <taxon>Polyporales</taxon>
        <taxon>Irpicaceae</taxon>
        <taxon>Irpex</taxon>
    </lineage>
</organism>
<evidence type="ECO:0000313" key="1">
    <source>
        <dbReference type="EMBL" id="KAI0087161.1"/>
    </source>
</evidence>
<reference evidence="1" key="1">
    <citation type="journal article" date="2021" name="Environ. Microbiol.">
        <title>Gene family expansions and transcriptome signatures uncover fungal adaptations to wood decay.</title>
        <authorList>
            <person name="Hage H."/>
            <person name="Miyauchi S."/>
            <person name="Viragh M."/>
            <person name="Drula E."/>
            <person name="Min B."/>
            <person name="Chaduli D."/>
            <person name="Navarro D."/>
            <person name="Favel A."/>
            <person name="Norest M."/>
            <person name="Lesage-Meessen L."/>
            <person name="Balint B."/>
            <person name="Merenyi Z."/>
            <person name="de Eugenio L."/>
            <person name="Morin E."/>
            <person name="Martinez A.T."/>
            <person name="Baldrian P."/>
            <person name="Stursova M."/>
            <person name="Martinez M.J."/>
            <person name="Novotny C."/>
            <person name="Magnuson J.K."/>
            <person name="Spatafora J.W."/>
            <person name="Maurice S."/>
            <person name="Pangilinan J."/>
            <person name="Andreopoulos W."/>
            <person name="LaButti K."/>
            <person name="Hundley H."/>
            <person name="Na H."/>
            <person name="Kuo A."/>
            <person name="Barry K."/>
            <person name="Lipzen A."/>
            <person name="Henrissat B."/>
            <person name="Riley R."/>
            <person name="Ahrendt S."/>
            <person name="Nagy L.G."/>
            <person name="Grigoriev I.V."/>
            <person name="Martin F."/>
            <person name="Rosso M.N."/>
        </authorList>
    </citation>
    <scope>NUCLEOTIDE SEQUENCE</scope>
    <source>
        <strain evidence="1">CBS 384.51</strain>
    </source>
</reference>
<accession>A0ACB8TYY6</accession>
<proteinExistence type="predicted"/>
<dbReference type="EMBL" id="MU274919">
    <property type="protein sequence ID" value="KAI0087161.1"/>
    <property type="molecule type" value="Genomic_DNA"/>
</dbReference>
<gene>
    <name evidence="1" type="ORF">BDY19DRAFT_304867</name>
</gene>